<evidence type="ECO:0000313" key="5">
    <source>
        <dbReference type="EMBL" id="GAK45857.1"/>
    </source>
</evidence>
<dbReference type="InterPro" id="IPR023214">
    <property type="entry name" value="HAD_sf"/>
</dbReference>
<dbReference type="EMBL" id="BBIO01000012">
    <property type="protein sequence ID" value="GAK45857.1"/>
    <property type="molecule type" value="Genomic_DNA"/>
</dbReference>
<dbReference type="GO" id="GO:0016787">
    <property type="term" value="F:hydrolase activity"/>
    <property type="evidence" value="ECO:0007669"/>
    <property type="project" value="UniProtKB-KW"/>
</dbReference>
<name>A0A081BCT9_9HYPH</name>
<dbReference type="InterPro" id="IPR023198">
    <property type="entry name" value="PGP-like_dom2"/>
</dbReference>
<dbReference type="RefSeq" id="WP_045447625.1">
    <property type="nucleotide sequence ID" value="NZ_BBIO01000012.1"/>
</dbReference>
<keyword evidence="3" id="KW-0479">Metal-binding</keyword>
<dbReference type="CDD" id="cd07526">
    <property type="entry name" value="HAD_BPGM_like"/>
    <property type="match status" value="1"/>
</dbReference>
<dbReference type="Gene3D" id="3.40.50.1000">
    <property type="entry name" value="HAD superfamily/HAD-like"/>
    <property type="match status" value="1"/>
</dbReference>
<dbReference type="SFLD" id="SFLDS00003">
    <property type="entry name" value="Haloacid_Dehalogenase"/>
    <property type="match status" value="1"/>
</dbReference>
<dbReference type="InterPro" id="IPR051600">
    <property type="entry name" value="Beta-PGM-like"/>
</dbReference>
<protein>
    <submittedName>
        <fullName evidence="5">HAD family hydrolase</fullName>
    </submittedName>
</protein>
<dbReference type="SFLD" id="SFLDG01129">
    <property type="entry name" value="C1.5:_HAD__Beta-PGM__Phosphata"/>
    <property type="match status" value="1"/>
</dbReference>
<proteinExistence type="inferred from homology"/>
<evidence type="ECO:0000256" key="2">
    <source>
        <dbReference type="ARBA" id="ARBA00006171"/>
    </source>
</evidence>
<dbReference type="InterPro" id="IPR036412">
    <property type="entry name" value="HAD-like_sf"/>
</dbReference>
<dbReference type="PANTHER" id="PTHR46193">
    <property type="entry name" value="6-PHOSPHOGLUCONATE PHOSPHATASE"/>
    <property type="match status" value="1"/>
</dbReference>
<evidence type="ECO:0000313" key="6">
    <source>
        <dbReference type="Proteomes" id="UP000028702"/>
    </source>
</evidence>
<dbReference type="InterPro" id="IPR006439">
    <property type="entry name" value="HAD-SF_hydro_IA"/>
</dbReference>
<dbReference type="Pfam" id="PF00702">
    <property type="entry name" value="Hydrolase"/>
    <property type="match status" value="1"/>
</dbReference>
<sequence length="225" mass="23956">MPKPVPSASLIIFDCDGVLVDTERVANELLVRLLADLGLVITYAECRRRFVGRSLSSVQEEVEAELGRQLAPDWPDAVVRKETLHAFEAGIEAIAGVREQLEWLAGLPHPFCVASSGQIQKMHATLGSSGLLPFVKDVLFSADMVGKGKPAPDLFLHAAAQMGHAPETCVVIEDSVPGVQAGIAAGMKVLGYAGDPHTDAEGLKREGAHLFDDMRALPDLLSAGL</sequence>
<dbReference type="AlphaFoldDB" id="A0A081BCT9"/>
<dbReference type="NCBIfam" id="TIGR01509">
    <property type="entry name" value="HAD-SF-IA-v3"/>
    <property type="match status" value="1"/>
</dbReference>
<dbReference type="eggNOG" id="COG0637">
    <property type="taxonomic scope" value="Bacteria"/>
</dbReference>
<comment type="cofactor">
    <cofactor evidence="1">
        <name>Mg(2+)</name>
        <dbReference type="ChEBI" id="CHEBI:18420"/>
    </cofactor>
</comment>
<organism evidence="5 6">
    <name type="scientific">Tepidicaulis marinus</name>
    <dbReference type="NCBI Taxonomy" id="1333998"/>
    <lineage>
        <taxon>Bacteria</taxon>
        <taxon>Pseudomonadati</taxon>
        <taxon>Pseudomonadota</taxon>
        <taxon>Alphaproteobacteria</taxon>
        <taxon>Hyphomicrobiales</taxon>
        <taxon>Parvibaculaceae</taxon>
        <taxon>Tepidicaulis</taxon>
    </lineage>
</organism>
<dbReference type="Gene3D" id="1.10.150.240">
    <property type="entry name" value="Putative phosphatase, domain 2"/>
    <property type="match status" value="1"/>
</dbReference>
<evidence type="ECO:0000256" key="3">
    <source>
        <dbReference type="ARBA" id="ARBA00022723"/>
    </source>
</evidence>
<reference evidence="5 6" key="1">
    <citation type="submission" date="2014-07" db="EMBL/GenBank/DDBJ databases">
        <title>Tepidicaulis marinum gen. nov., sp. nov., a novel marine bacterium denitrifying nitrate to nitrous oxide strictly under microaerobic conditions.</title>
        <authorList>
            <person name="Takeuchi M."/>
            <person name="Yamagishi T."/>
            <person name="Kamagata Y."/>
            <person name="Oshima K."/>
            <person name="Hattori M."/>
            <person name="Katayama T."/>
            <person name="Hanada S."/>
            <person name="Tamaki H."/>
            <person name="Marumo K."/>
            <person name="Maeda H."/>
            <person name="Nedachi M."/>
            <person name="Iwasaki W."/>
            <person name="Suwa Y."/>
            <person name="Sakata S."/>
        </authorList>
    </citation>
    <scope>NUCLEOTIDE SEQUENCE [LARGE SCALE GENOMIC DNA]</scope>
    <source>
        <strain evidence="5 6">MA2</strain>
    </source>
</reference>
<evidence type="ECO:0000256" key="1">
    <source>
        <dbReference type="ARBA" id="ARBA00001946"/>
    </source>
</evidence>
<dbReference type="STRING" id="1333998.M2A_2356"/>
<keyword evidence="5" id="KW-0378">Hydrolase</keyword>
<comment type="similarity">
    <text evidence="2">Belongs to the HAD-like hydrolase superfamily. CbbY/CbbZ/Gph/YieH family.</text>
</comment>
<keyword evidence="6" id="KW-1185">Reference proteome</keyword>
<dbReference type="GO" id="GO:0046872">
    <property type="term" value="F:metal ion binding"/>
    <property type="evidence" value="ECO:0007669"/>
    <property type="project" value="UniProtKB-KW"/>
</dbReference>
<keyword evidence="4" id="KW-0460">Magnesium</keyword>
<comment type="caution">
    <text evidence="5">The sequence shown here is derived from an EMBL/GenBank/DDBJ whole genome shotgun (WGS) entry which is preliminary data.</text>
</comment>
<dbReference type="PANTHER" id="PTHR46193:SF10">
    <property type="entry name" value="6-PHOSPHOGLUCONATE PHOSPHATASE"/>
    <property type="match status" value="1"/>
</dbReference>
<accession>A0A081BCT9</accession>
<gene>
    <name evidence="5" type="ORF">M2A_2356</name>
</gene>
<dbReference type="SUPFAM" id="SSF56784">
    <property type="entry name" value="HAD-like"/>
    <property type="match status" value="1"/>
</dbReference>
<evidence type="ECO:0000256" key="4">
    <source>
        <dbReference type="ARBA" id="ARBA00022842"/>
    </source>
</evidence>
<dbReference type="Proteomes" id="UP000028702">
    <property type="component" value="Unassembled WGS sequence"/>
</dbReference>